<proteinExistence type="predicted"/>
<organism evidence="2 3">
    <name type="scientific">Saccharopolyspora rectivirgula</name>
    <dbReference type="NCBI Taxonomy" id="28042"/>
    <lineage>
        <taxon>Bacteria</taxon>
        <taxon>Bacillati</taxon>
        <taxon>Actinomycetota</taxon>
        <taxon>Actinomycetes</taxon>
        <taxon>Pseudonocardiales</taxon>
        <taxon>Pseudonocardiaceae</taxon>
        <taxon>Saccharopolyspora</taxon>
    </lineage>
</organism>
<dbReference type="eggNOG" id="COG4282">
    <property type="taxonomic scope" value="Bacteria"/>
</dbReference>
<feature type="domain" description="Knr4/Smi1-like" evidence="1">
    <location>
        <begin position="31"/>
        <end position="164"/>
    </location>
</feature>
<gene>
    <name evidence="2" type="ORF">GU90_00390</name>
</gene>
<dbReference type="AlphaFoldDB" id="A0A073B3I9"/>
<keyword evidence="3" id="KW-1185">Reference proteome</keyword>
<dbReference type="Proteomes" id="UP000031419">
    <property type="component" value="Unassembled WGS sequence"/>
</dbReference>
<name>A0A073B3I9_9PSEU</name>
<dbReference type="RefSeq" id="WP_029721590.1">
    <property type="nucleotide sequence ID" value="NZ_JNVU01000002.1"/>
</dbReference>
<dbReference type="InterPro" id="IPR018958">
    <property type="entry name" value="Knr4/Smi1-like_dom"/>
</dbReference>
<dbReference type="SMART" id="SM00860">
    <property type="entry name" value="SMI1_KNR4"/>
    <property type="match status" value="1"/>
</dbReference>
<sequence length="193" mass="21575">MNGMEVAELWAEIEHWLRQHAPVTAAALRVPATARDFTAVQQELSAELPADLRAWWSCCDGTDPDVLAEVLPPFYTPYGLHKSLQEWRAKCEQLPVGRAAGRQAGAHSQVFHPEWMPIAGDGYADELVVDLRPGPLRGCVLEWEKDAGRVQWCGWRSIRDMLGSVHRALTEGTAVVHSFPVVTEDGRLTWRVN</sequence>
<dbReference type="InterPro" id="IPR037883">
    <property type="entry name" value="Knr4/Smi1-like_sf"/>
</dbReference>
<reference evidence="2 3" key="1">
    <citation type="submission" date="2014-06" db="EMBL/GenBank/DDBJ databases">
        <title>Saccharopolyspora rectivirgula DSM-43113 Genome sequencing.</title>
        <authorList>
            <person name="Barrera C."/>
            <person name="Millon L."/>
            <person name="Rognon B."/>
            <person name="Zaugg C."/>
            <person name="Monod M."/>
        </authorList>
    </citation>
    <scope>NUCLEOTIDE SEQUENCE [LARGE SCALE GENOMIC DNA]</scope>
    <source>
        <strain evidence="2 3">DSM 43113</strain>
    </source>
</reference>
<accession>A0A073B3I9</accession>
<dbReference type="Pfam" id="PF09346">
    <property type="entry name" value="SMI1_KNR4"/>
    <property type="match status" value="1"/>
</dbReference>
<dbReference type="EMBL" id="JNVU01000002">
    <property type="protein sequence ID" value="KEI46145.1"/>
    <property type="molecule type" value="Genomic_DNA"/>
</dbReference>
<evidence type="ECO:0000313" key="3">
    <source>
        <dbReference type="Proteomes" id="UP000031419"/>
    </source>
</evidence>
<evidence type="ECO:0000259" key="1">
    <source>
        <dbReference type="SMART" id="SM00860"/>
    </source>
</evidence>
<protein>
    <recommendedName>
        <fullName evidence="1">Knr4/Smi1-like domain-containing protein</fullName>
    </recommendedName>
</protein>
<dbReference type="SUPFAM" id="SSF160631">
    <property type="entry name" value="SMI1/KNR4-like"/>
    <property type="match status" value="1"/>
</dbReference>
<evidence type="ECO:0000313" key="2">
    <source>
        <dbReference type="EMBL" id="KEI46145.1"/>
    </source>
</evidence>
<comment type="caution">
    <text evidence="2">The sequence shown here is derived from an EMBL/GenBank/DDBJ whole genome shotgun (WGS) entry which is preliminary data.</text>
</comment>